<dbReference type="EMBL" id="JBBHLL010000632">
    <property type="protein sequence ID" value="KAK7799211.1"/>
    <property type="molecule type" value="Genomic_DNA"/>
</dbReference>
<sequence>KSTVHFLSKLYHIVIETNFSVAKQTDPYPNHHHSKHLTILQKVHGWKRVHTMLDVKKAVNVLNNPWFKRQWIHTELSLLTDCRKDS</sequence>
<gene>
    <name evidence="1" type="ORF">U0070_000769</name>
</gene>
<keyword evidence="2" id="KW-1185">Reference proteome</keyword>
<organism evidence="1 2">
    <name type="scientific">Myodes glareolus</name>
    <name type="common">Bank vole</name>
    <name type="synonym">Clethrionomys glareolus</name>
    <dbReference type="NCBI Taxonomy" id="447135"/>
    <lineage>
        <taxon>Eukaryota</taxon>
        <taxon>Metazoa</taxon>
        <taxon>Chordata</taxon>
        <taxon>Craniata</taxon>
        <taxon>Vertebrata</taxon>
        <taxon>Euteleostomi</taxon>
        <taxon>Mammalia</taxon>
        <taxon>Eutheria</taxon>
        <taxon>Euarchontoglires</taxon>
        <taxon>Glires</taxon>
        <taxon>Rodentia</taxon>
        <taxon>Myomorpha</taxon>
        <taxon>Muroidea</taxon>
        <taxon>Cricetidae</taxon>
        <taxon>Arvicolinae</taxon>
        <taxon>Myodes</taxon>
    </lineage>
</organism>
<reference evidence="1 2" key="1">
    <citation type="journal article" date="2023" name="bioRxiv">
        <title>Conserved and derived expression patterns and positive selection on dental genes reveal complex evolutionary context of ever-growing rodent molars.</title>
        <authorList>
            <person name="Calamari Z.T."/>
            <person name="Song A."/>
            <person name="Cohen E."/>
            <person name="Akter M."/>
            <person name="Roy R.D."/>
            <person name="Hallikas O."/>
            <person name="Christensen M.M."/>
            <person name="Li P."/>
            <person name="Marangoni P."/>
            <person name="Jernvall J."/>
            <person name="Klein O.D."/>
        </authorList>
    </citation>
    <scope>NUCLEOTIDE SEQUENCE [LARGE SCALE GENOMIC DNA]</scope>
    <source>
        <strain evidence="1">V071</strain>
    </source>
</reference>
<evidence type="ECO:0000313" key="2">
    <source>
        <dbReference type="Proteomes" id="UP001488838"/>
    </source>
</evidence>
<comment type="caution">
    <text evidence="1">The sequence shown here is derived from an EMBL/GenBank/DDBJ whole genome shotgun (WGS) entry which is preliminary data.</text>
</comment>
<accession>A0AAW0HA43</accession>
<evidence type="ECO:0000313" key="1">
    <source>
        <dbReference type="EMBL" id="KAK7799211.1"/>
    </source>
</evidence>
<dbReference type="Proteomes" id="UP001488838">
    <property type="component" value="Unassembled WGS sequence"/>
</dbReference>
<protein>
    <recommendedName>
        <fullName evidence="3">Heterokaryon incompatibility domain-containing protein</fullName>
    </recommendedName>
</protein>
<evidence type="ECO:0008006" key="3">
    <source>
        <dbReference type="Google" id="ProtNLM"/>
    </source>
</evidence>
<name>A0AAW0HA43_MYOGA</name>
<proteinExistence type="predicted"/>
<feature type="non-terminal residue" evidence="1">
    <location>
        <position position="1"/>
    </location>
</feature>
<dbReference type="AlphaFoldDB" id="A0AAW0HA43"/>